<evidence type="ECO:0000313" key="16">
    <source>
        <dbReference type="Proteomes" id="UP000245680"/>
    </source>
</evidence>
<evidence type="ECO:0000256" key="13">
    <source>
        <dbReference type="PIRNR" id="PIRNR016636"/>
    </source>
</evidence>
<evidence type="ECO:0000256" key="14">
    <source>
        <dbReference type="SAM" id="Phobius"/>
    </source>
</evidence>
<keyword evidence="7 14" id="KW-0812">Transmembrane</keyword>
<evidence type="ECO:0000256" key="10">
    <source>
        <dbReference type="ARBA" id="ARBA00023136"/>
    </source>
</evidence>
<keyword evidence="5 13" id="KW-1003">Cell membrane</keyword>
<gene>
    <name evidence="15" type="ORF">DKT77_01000</name>
</gene>
<protein>
    <recommendedName>
        <fullName evidence="4">Probable alginate O-acetylase AlgI</fullName>
    </recommendedName>
    <alternativeName>
        <fullName evidence="12">Alginate biosynthesis protein AlgI</fullName>
    </alternativeName>
</protein>
<dbReference type="Pfam" id="PF03062">
    <property type="entry name" value="MBOAT"/>
    <property type="match status" value="1"/>
</dbReference>
<evidence type="ECO:0000313" key="15">
    <source>
        <dbReference type="EMBL" id="PWR04575.1"/>
    </source>
</evidence>
<evidence type="ECO:0000256" key="6">
    <source>
        <dbReference type="ARBA" id="ARBA00022679"/>
    </source>
</evidence>
<evidence type="ECO:0000256" key="1">
    <source>
        <dbReference type="ARBA" id="ARBA00004651"/>
    </source>
</evidence>
<dbReference type="InterPro" id="IPR024194">
    <property type="entry name" value="Ac/AlaTfrase_AlgI/DltB"/>
</dbReference>
<sequence length="499" mass="53255">MEFLSAAFLLGFLPACLGGFFLLRHLRPGACTGFLALASLGFLAASSALSLAVILVSVLVNRACGLAMARWPVGRTAALLVGIAGNIGAIAWFKFHPVPLGDSASAMLVVGMPLGLSFYAFKQITYLIDRHQNRAPDLTLPDYLLFSVFFAHLPAGPITPYRRLQPQIAALARQRIDPAQLLAGLALIVLGAVKFRVLSGQIAGLTVPIYAAAERGAALCLPESIAGSFGFLLELYFNFSGYSDMAIGLALLFGLRLSPNFDSPVQARQLGDYILRWHMSFMQFARDYVFVYLQAALTQILPLRSAVRRRVAAWGIAILVTYVLVMLWHAASWTALVISLLTAAAVVAAGLARMRSRAWEKGDGVLRRIGGHLVCLFFATVTIVFFRSGDAGTAMQIFEGLTRWPGVPLLLGGPAPVAEVCPVLSGTPSDLALLAVLAAASGIALLAPNTMRLFGLLPARPGAPVFRPTVPWAIALGLLAWLAWIAEAPLSGGVIYEGF</sequence>
<keyword evidence="11 13" id="KW-0012">Acyltransferase</keyword>
<feature type="transmembrane region" description="Helical" evidence="14">
    <location>
        <begin position="431"/>
        <end position="448"/>
    </location>
</feature>
<feature type="transmembrane region" description="Helical" evidence="14">
    <location>
        <begin position="335"/>
        <end position="353"/>
    </location>
</feature>
<dbReference type="Proteomes" id="UP000245680">
    <property type="component" value="Unassembled WGS sequence"/>
</dbReference>
<keyword evidence="8" id="KW-0016">Alginate biosynthesis</keyword>
<evidence type="ECO:0000256" key="3">
    <source>
        <dbReference type="ARBA" id="ARBA00010323"/>
    </source>
</evidence>
<keyword evidence="16" id="KW-1185">Reference proteome</keyword>
<evidence type="ECO:0000256" key="12">
    <source>
        <dbReference type="ARBA" id="ARBA00031030"/>
    </source>
</evidence>
<evidence type="ECO:0000256" key="9">
    <source>
        <dbReference type="ARBA" id="ARBA00022989"/>
    </source>
</evidence>
<feature type="transmembrane region" description="Helical" evidence="14">
    <location>
        <begin position="104"/>
        <end position="121"/>
    </location>
</feature>
<dbReference type="AlphaFoldDB" id="A0A2V2LGG9"/>
<dbReference type="RefSeq" id="WP_109809877.1">
    <property type="nucleotide sequence ID" value="NZ_QGKU01000003.1"/>
</dbReference>
<dbReference type="PIRSF" id="PIRSF016636">
    <property type="entry name" value="AlgI_DltB"/>
    <property type="match status" value="1"/>
</dbReference>
<keyword evidence="6 13" id="KW-0808">Transferase</keyword>
<dbReference type="GO" id="GO:0042121">
    <property type="term" value="P:alginic acid biosynthetic process"/>
    <property type="evidence" value="ECO:0007669"/>
    <property type="project" value="UniProtKB-KW"/>
</dbReference>
<keyword evidence="10 13" id="KW-0472">Membrane</keyword>
<evidence type="ECO:0000256" key="2">
    <source>
        <dbReference type="ARBA" id="ARBA00005182"/>
    </source>
</evidence>
<proteinExistence type="inferred from homology"/>
<comment type="pathway">
    <text evidence="2">Glycan biosynthesis; alginate biosynthesis.</text>
</comment>
<accession>A0A2V2LGG9</accession>
<feature type="transmembrane region" description="Helical" evidence="14">
    <location>
        <begin position="365"/>
        <end position="386"/>
    </location>
</feature>
<evidence type="ECO:0000256" key="5">
    <source>
        <dbReference type="ARBA" id="ARBA00022475"/>
    </source>
</evidence>
<feature type="transmembrane region" description="Helical" evidence="14">
    <location>
        <begin position="311"/>
        <end position="329"/>
    </location>
</feature>
<feature type="transmembrane region" description="Helical" evidence="14">
    <location>
        <begin position="34"/>
        <end position="60"/>
    </location>
</feature>
<evidence type="ECO:0000256" key="8">
    <source>
        <dbReference type="ARBA" id="ARBA00022841"/>
    </source>
</evidence>
<reference evidence="15 16" key="1">
    <citation type="submission" date="2018-05" db="EMBL/GenBank/DDBJ databases">
        <title>Rhodobacteraceae gen. nov., sp. nov. isolated from sea water.</title>
        <authorList>
            <person name="Ren Y."/>
        </authorList>
    </citation>
    <scope>NUCLEOTIDE SEQUENCE [LARGE SCALE GENOMIC DNA]</scope>
    <source>
        <strain evidence="15 16">TG-679</strain>
    </source>
</reference>
<name>A0A2V2LGG9_9RHOB</name>
<dbReference type="PANTHER" id="PTHR13285">
    <property type="entry name" value="ACYLTRANSFERASE"/>
    <property type="match status" value="1"/>
</dbReference>
<dbReference type="OrthoDB" id="139172at2"/>
<evidence type="ECO:0000256" key="4">
    <source>
        <dbReference type="ARBA" id="ARBA00016084"/>
    </source>
</evidence>
<dbReference type="GO" id="GO:0005886">
    <property type="term" value="C:plasma membrane"/>
    <property type="evidence" value="ECO:0007669"/>
    <property type="project" value="UniProtKB-SubCell"/>
</dbReference>
<comment type="caution">
    <text evidence="15">The sequence shown here is derived from an EMBL/GenBank/DDBJ whole genome shotgun (WGS) entry which is preliminary data.</text>
</comment>
<feature type="transmembrane region" description="Helical" evidence="14">
    <location>
        <begin position="469"/>
        <end position="486"/>
    </location>
</feature>
<dbReference type="InterPro" id="IPR028362">
    <property type="entry name" value="AlgI"/>
</dbReference>
<keyword evidence="9 14" id="KW-1133">Transmembrane helix</keyword>
<dbReference type="EMBL" id="QGKU01000003">
    <property type="protein sequence ID" value="PWR04575.1"/>
    <property type="molecule type" value="Genomic_DNA"/>
</dbReference>
<dbReference type="PANTHER" id="PTHR13285:SF23">
    <property type="entry name" value="TEICHOIC ACID D-ALANYLTRANSFERASE"/>
    <property type="match status" value="1"/>
</dbReference>
<dbReference type="InterPro" id="IPR004299">
    <property type="entry name" value="MBOAT_fam"/>
</dbReference>
<comment type="subcellular location">
    <subcellularLocation>
        <location evidence="1">Cell membrane</location>
        <topology evidence="1">Multi-pass membrane protein</topology>
    </subcellularLocation>
</comment>
<dbReference type="InterPro" id="IPR051085">
    <property type="entry name" value="MB_O-acyltransferase"/>
</dbReference>
<evidence type="ECO:0000256" key="7">
    <source>
        <dbReference type="ARBA" id="ARBA00022692"/>
    </source>
</evidence>
<dbReference type="GO" id="GO:0016746">
    <property type="term" value="F:acyltransferase activity"/>
    <property type="evidence" value="ECO:0007669"/>
    <property type="project" value="UniProtKB-KW"/>
</dbReference>
<comment type="similarity">
    <text evidence="3 13">Belongs to the membrane-bound acyltransferase family.</text>
</comment>
<organism evidence="15 16">
    <name type="scientific">Meridianimarinicoccus roseus</name>
    <dbReference type="NCBI Taxonomy" id="2072018"/>
    <lineage>
        <taxon>Bacteria</taxon>
        <taxon>Pseudomonadati</taxon>
        <taxon>Pseudomonadota</taxon>
        <taxon>Alphaproteobacteria</taxon>
        <taxon>Rhodobacterales</taxon>
        <taxon>Paracoccaceae</taxon>
        <taxon>Meridianimarinicoccus</taxon>
    </lineage>
</organism>
<feature type="transmembrane region" description="Helical" evidence="14">
    <location>
        <begin position="72"/>
        <end position="92"/>
    </location>
</feature>
<dbReference type="PIRSF" id="PIRSF500217">
    <property type="entry name" value="AlgI"/>
    <property type="match status" value="1"/>
</dbReference>
<evidence type="ECO:0000256" key="11">
    <source>
        <dbReference type="ARBA" id="ARBA00023315"/>
    </source>
</evidence>